<evidence type="ECO:0000313" key="2">
    <source>
        <dbReference type="EMBL" id="PIY71568.1"/>
    </source>
</evidence>
<evidence type="ECO:0008006" key="4">
    <source>
        <dbReference type="Google" id="ProtNLM"/>
    </source>
</evidence>
<comment type="caution">
    <text evidence="2">The sequence shown here is derived from an EMBL/GenBank/DDBJ whole genome shotgun (WGS) entry which is preliminary data.</text>
</comment>
<dbReference type="PANTHER" id="PTHR10458:SF22">
    <property type="entry name" value="PEPTIDE DEFORMYLASE"/>
    <property type="match status" value="1"/>
</dbReference>
<name>A0A2M7QHS2_9BACT</name>
<sequence length="118" mass="13737">FIIKPTPKSDTEVFINPKILEIKSPTINNQQLKTKQTKLEGCLSIPRIWGPISRAPKVRLSYQDLNSNTHIKWFTGFKAIIIQHECDHLKGILFTQRSLEQQSKLYEEKNGELHPLHY</sequence>
<evidence type="ECO:0000256" key="1">
    <source>
        <dbReference type="ARBA" id="ARBA00010759"/>
    </source>
</evidence>
<evidence type="ECO:0000313" key="3">
    <source>
        <dbReference type="Proteomes" id="UP000229401"/>
    </source>
</evidence>
<gene>
    <name evidence="2" type="ORF">COY87_05540</name>
</gene>
<organism evidence="2 3">
    <name type="scientific">Candidatus Roizmanbacteria bacterium CG_4_10_14_0_8_um_filter_33_9</name>
    <dbReference type="NCBI Taxonomy" id="1974826"/>
    <lineage>
        <taxon>Bacteria</taxon>
        <taxon>Candidatus Roizmaniibacteriota</taxon>
    </lineage>
</organism>
<accession>A0A2M7QHS2</accession>
<feature type="non-terminal residue" evidence="2">
    <location>
        <position position="1"/>
    </location>
</feature>
<dbReference type="EMBL" id="PFLI01000187">
    <property type="protein sequence ID" value="PIY71568.1"/>
    <property type="molecule type" value="Genomic_DNA"/>
</dbReference>
<dbReference type="SUPFAM" id="SSF56420">
    <property type="entry name" value="Peptide deformylase"/>
    <property type="match status" value="1"/>
</dbReference>
<dbReference type="Proteomes" id="UP000229401">
    <property type="component" value="Unassembled WGS sequence"/>
</dbReference>
<dbReference type="InterPro" id="IPR023635">
    <property type="entry name" value="Peptide_deformylase"/>
</dbReference>
<dbReference type="Pfam" id="PF01327">
    <property type="entry name" value="Pep_deformylase"/>
    <property type="match status" value="1"/>
</dbReference>
<dbReference type="InterPro" id="IPR036821">
    <property type="entry name" value="Peptide_deformylase_sf"/>
</dbReference>
<proteinExistence type="inferred from homology"/>
<dbReference type="PANTHER" id="PTHR10458">
    <property type="entry name" value="PEPTIDE DEFORMYLASE"/>
    <property type="match status" value="1"/>
</dbReference>
<dbReference type="Gene3D" id="3.90.45.10">
    <property type="entry name" value="Peptide deformylase"/>
    <property type="match status" value="1"/>
</dbReference>
<reference evidence="3" key="1">
    <citation type="submission" date="2017-09" db="EMBL/GenBank/DDBJ databases">
        <title>Depth-based differentiation of microbial function through sediment-hosted aquifers and enrichment of novel symbionts in the deep terrestrial subsurface.</title>
        <authorList>
            <person name="Probst A.J."/>
            <person name="Ladd B."/>
            <person name="Jarett J.K."/>
            <person name="Geller-Mcgrath D.E."/>
            <person name="Sieber C.M.K."/>
            <person name="Emerson J.B."/>
            <person name="Anantharaman K."/>
            <person name="Thomas B.C."/>
            <person name="Malmstrom R."/>
            <person name="Stieglmeier M."/>
            <person name="Klingl A."/>
            <person name="Woyke T."/>
            <person name="Ryan C.M."/>
            <person name="Banfield J.F."/>
        </authorList>
    </citation>
    <scope>NUCLEOTIDE SEQUENCE [LARGE SCALE GENOMIC DNA]</scope>
</reference>
<protein>
    <recommendedName>
        <fullName evidence="4">Peptide deformylase</fullName>
    </recommendedName>
</protein>
<dbReference type="PIRSF" id="PIRSF004749">
    <property type="entry name" value="Pep_def"/>
    <property type="match status" value="1"/>
</dbReference>
<comment type="similarity">
    <text evidence="1">Belongs to the polypeptide deformylase family.</text>
</comment>
<dbReference type="PRINTS" id="PR01576">
    <property type="entry name" value="PDEFORMYLASE"/>
</dbReference>
<dbReference type="GO" id="GO:0042586">
    <property type="term" value="F:peptide deformylase activity"/>
    <property type="evidence" value="ECO:0007669"/>
    <property type="project" value="InterPro"/>
</dbReference>
<dbReference type="AlphaFoldDB" id="A0A2M7QHS2"/>